<accession>A0A8S5TZL7</accession>
<sequence>MEELTKAVIDLQSYGLKLYTIEKMVRDIYKSAEELKKPLNSKTIRNVTK</sequence>
<dbReference type="EMBL" id="BK015965">
    <property type="protein sequence ID" value="DAF87646.1"/>
    <property type="molecule type" value="Genomic_DNA"/>
</dbReference>
<protein>
    <submittedName>
        <fullName evidence="1">Uncharacterized protein</fullName>
    </submittedName>
</protein>
<evidence type="ECO:0000313" key="1">
    <source>
        <dbReference type="EMBL" id="DAF87646.1"/>
    </source>
</evidence>
<proteinExistence type="predicted"/>
<organism evidence="1">
    <name type="scientific">Siphoviridae sp. ctuvi3</name>
    <dbReference type="NCBI Taxonomy" id="2825718"/>
    <lineage>
        <taxon>Viruses</taxon>
        <taxon>Duplodnaviria</taxon>
        <taxon>Heunggongvirae</taxon>
        <taxon>Uroviricota</taxon>
        <taxon>Caudoviricetes</taxon>
    </lineage>
</organism>
<name>A0A8S5TZL7_9CAUD</name>
<reference evidence="1" key="1">
    <citation type="journal article" date="2021" name="Proc. Natl. Acad. Sci. U.S.A.">
        <title>A Catalog of Tens of Thousands of Viruses from Human Metagenomes Reveals Hidden Associations with Chronic Diseases.</title>
        <authorList>
            <person name="Tisza M.J."/>
            <person name="Buck C.B."/>
        </authorList>
    </citation>
    <scope>NUCLEOTIDE SEQUENCE</scope>
    <source>
        <strain evidence="1">Ctuvi3</strain>
    </source>
</reference>